<feature type="region of interest" description="Disordered" evidence="1">
    <location>
        <begin position="250"/>
        <end position="290"/>
    </location>
</feature>
<dbReference type="InterPro" id="IPR036869">
    <property type="entry name" value="J_dom_sf"/>
</dbReference>
<reference evidence="3 4" key="1">
    <citation type="journal article" date="2023" name="Life. Sci Alliance">
        <title>Evolutionary insights into 3D genome organization and epigenetic landscape of Vigna mungo.</title>
        <authorList>
            <person name="Junaid A."/>
            <person name="Singh B."/>
            <person name="Bhatia S."/>
        </authorList>
    </citation>
    <scope>NUCLEOTIDE SEQUENCE [LARGE SCALE GENOMIC DNA]</scope>
    <source>
        <strain evidence="3">Urdbean</strain>
    </source>
</reference>
<accession>A0AAQ3MZU5</accession>
<dbReference type="PANTHER" id="PTHR43096">
    <property type="entry name" value="DNAJ HOMOLOG 1, MITOCHONDRIAL-RELATED"/>
    <property type="match status" value="1"/>
</dbReference>
<dbReference type="PANTHER" id="PTHR43096:SF61">
    <property type="entry name" value="CHAPERONE DNAJ-DOMAIN SUPERFAMILY PROTEIN"/>
    <property type="match status" value="1"/>
</dbReference>
<feature type="region of interest" description="Disordered" evidence="1">
    <location>
        <begin position="138"/>
        <end position="159"/>
    </location>
</feature>
<evidence type="ECO:0000313" key="3">
    <source>
        <dbReference type="EMBL" id="WVY99979.1"/>
    </source>
</evidence>
<keyword evidence="4" id="KW-1185">Reference proteome</keyword>
<dbReference type="SMART" id="SM00271">
    <property type="entry name" value="DnaJ"/>
    <property type="match status" value="1"/>
</dbReference>
<evidence type="ECO:0000313" key="4">
    <source>
        <dbReference type="Proteomes" id="UP001374535"/>
    </source>
</evidence>
<dbReference type="GO" id="GO:0005737">
    <property type="term" value="C:cytoplasm"/>
    <property type="evidence" value="ECO:0007669"/>
    <property type="project" value="TreeGrafter"/>
</dbReference>
<feature type="compositionally biased region" description="Polar residues" evidence="1">
    <location>
        <begin position="250"/>
        <end position="277"/>
    </location>
</feature>
<name>A0AAQ3MZU5_VIGMU</name>
<feature type="compositionally biased region" description="Polar residues" evidence="1">
    <location>
        <begin position="144"/>
        <end position="159"/>
    </location>
</feature>
<sequence length="306" mass="35158">MREQSFGDKMHGITTTLPLTANTFLYCANNTRFSLGSFQSNCRIPTSKISYASRFHRSQWKQQRKERWGNRMMVVRARRGESPYEVLGVSPSATVDEIKRAYRKLALKYHPDVNKEEKAQEKFMRIKHAYNTLLNSSSRKRYDSGSQGYDFSQGSQSRNAQPEEEFYGLDIMDHVGPKFSLYSLKFSWALVAPYKSTTNKEEFFKDLQEEFRNWEANAASEGKPKSLWEELAEIGEEFVEFLEKELNITDQNGDYETPQGENASNFSGRETPNSSRNPGEASKGSVEDNIEEIEATLAQLKRELGL</sequence>
<dbReference type="GO" id="GO:0051082">
    <property type="term" value="F:unfolded protein binding"/>
    <property type="evidence" value="ECO:0007669"/>
    <property type="project" value="TreeGrafter"/>
</dbReference>
<dbReference type="InterPro" id="IPR001623">
    <property type="entry name" value="DnaJ_domain"/>
</dbReference>
<dbReference type="EMBL" id="CP144693">
    <property type="protein sequence ID" value="WVY99979.1"/>
    <property type="molecule type" value="Genomic_DNA"/>
</dbReference>
<organism evidence="3 4">
    <name type="scientific">Vigna mungo</name>
    <name type="common">Black gram</name>
    <name type="synonym">Phaseolus mungo</name>
    <dbReference type="NCBI Taxonomy" id="3915"/>
    <lineage>
        <taxon>Eukaryota</taxon>
        <taxon>Viridiplantae</taxon>
        <taxon>Streptophyta</taxon>
        <taxon>Embryophyta</taxon>
        <taxon>Tracheophyta</taxon>
        <taxon>Spermatophyta</taxon>
        <taxon>Magnoliopsida</taxon>
        <taxon>eudicotyledons</taxon>
        <taxon>Gunneridae</taxon>
        <taxon>Pentapetalae</taxon>
        <taxon>rosids</taxon>
        <taxon>fabids</taxon>
        <taxon>Fabales</taxon>
        <taxon>Fabaceae</taxon>
        <taxon>Papilionoideae</taxon>
        <taxon>50 kb inversion clade</taxon>
        <taxon>NPAAA clade</taxon>
        <taxon>indigoferoid/millettioid clade</taxon>
        <taxon>Phaseoleae</taxon>
        <taxon>Vigna</taxon>
    </lineage>
</organism>
<gene>
    <name evidence="3" type="ORF">V8G54_026049</name>
</gene>
<feature type="domain" description="J" evidence="2">
    <location>
        <begin position="82"/>
        <end position="146"/>
    </location>
</feature>
<proteinExistence type="predicted"/>
<dbReference type="CDD" id="cd06257">
    <property type="entry name" value="DnaJ"/>
    <property type="match status" value="1"/>
</dbReference>
<dbReference type="PROSITE" id="PS00636">
    <property type="entry name" value="DNAJ_1"/>
    <property type="match status" value="1"/>
</dbReference>
<dbReference type="Gene3D" id="1.10.287.110">
    <property type="entry name" value="DnaJ domain"/>
    <property type="match status" value="1"/>
</dbReference>
<dbReference type="SUPFAM" id="SSF46565">
    <property type="entry name" value="Chaperone J-domain"/>
    <property type="match status" value="1"/>
</dbReference>
<dbReference type="PROSITE" id="PS50076">
    <property type="entry name" value="DNAJ_2"/>
    <property type="match status" value="1"/>
</dbReference>
<dbReference type="InterPro" id="IPR018253">
    <property type="entry name" value="DnaJ_domain_CS"/>
</dbReference>
<dbReference type="AlphaFoldDB" id="A0AAQ3MZU5"/>
<dbReference type="Proteomes" id="UP001374535">
    <property type="component" value="Chromosome 8"/>
</dbReference>
<protein>
    <recommendedName>
        <fullName evidence="2">J domain-containing protein</fullName>
    </recommendedName>
</protein>
<evidence type="ECO:0000259" key="2">
    <source>
        <dbReference type="PROSITE" id="PS50076"/>
    </source>
</evidence>
<dbReference type="Pfam" id="PF00226">
    <property type="entry name" value="DnaJ"/>
    <property type="match status" value="1"/>
</dbReference>
<dbReference type="GO" id="GO:0042026">
    <property type="term" value="P:protein refolding"/>
    <property type="evidence" value="ECO:0007669"/>
    <property type="project" value="TreeGrafter"/>
</dbReference>
<dbReference type="PRINTS" id="PR00625">
    <property type="entry name" value="JDOMAIN"/>
</dbReference>
<evidence type="ECO:0000256" key="1">
    <source>
        <dbReference type="SAM" id="MobiDB-lite"/>
    </source>
</evidence>